<feature type="domain" description="Calcineurin-like phosphoesterase" evidence="2">
    <location>
        <begin position="277"/>
        <end position="526"/>
    </location>
</feature>
<organism evidence="3 4">
    <name type="scientific">Rasamsonia emersonii (strain ATCC 16479 / CBS 393.64 / IMI 116815)</name>
    <dbReference type="NCBI Taxonomy" id="1408163"/>
    <lineage>
        <taxon>Eukaryota</taxon>
        <taxon>Fungi</taxon>
        <taxon>Dikarya</taxon>
        <taxon>Ascomycota</taxon>
        <taxon>Pezizomycotina</taxon>
        <taxon>Eurotiomycetes</taxon>
        <taxon>Eurotiomycetidae</taxon>
        <taxon>Eurotiales</taxon>
        <taxon>Trichocomaceae</taxon>
        <taxon>Rasamsonia</taxon>
    </lineage>
</organism>
<dbReference type="Pfam" id="PF00149">
    <property type="entry name" value="Metallophos"/>
    <property type="match status" value="1"/>
</dbReference>
<dbReference type="FunFam" id="3.60.21.10:FF:000054">
    <property type="entry name" value="DCR2p Phosphoesterase"/>
    <property type="match status" value="1"/>
</dbReference>
<evidence type="ECO:0000313" key="3">
    <source>
        <dbReference type="EMBL" id="KKA20746.1"/>
    </source>
</evidence>
<dbReference type="PANTHER" id="PTHR32440:SF0">
    <property type="entry name" value="PHOSPHATASE DCR2-RELATED"/>
    <property type="match status" value="1"/>
</dbReference>
<dbReference type="GO" id="GO:0005737">
    <property type="term" value="C:cytoplasm"/>
    <property type="evidence" value="ECO:0007669"/>
    <property type="project" value="TreeGrafter"/>
</dbReference>
<dbReference type="SUPFAM" id="SSF56300">
    <property type="entry name" value="Metallo-dependent phosphatases"/>
    <property type="match status" value="1"/>
</dbReference>
<keyword evidence="1" id="KW-0812">Transmembrane</keyword>
<dbReference type="OrthoDB" id="783096at2759"/>
<dbReference type="Gene3D" id="3.60.21.10">
    <property type="match status" value="1"/>
</dbReference>
<gene>
    <name evidence="3" type="ORF">T310_5244</name>
</gene>
<protein>
    <submittedName>
        <fullName evidence="3">Phosphoesterase</fullName>
    </submittedName>
</protein>
<dbReference type="GO" id="GO:0004721">
    <property type="term" value="F:phosphoprotein phosphatase activity"/>
    <property type="evidence" value="ECO:0007669"/>
    <property type="project" value="TreeGrafter"/>
</dbReference>
<dbReference type="AlphaFoldDB" id="A0A0F4YSC9"/>
<comment type="caution">
    <text evidence="3">The sequence shown here is derived from an EMBL/GenBank/DDBJ whole genome shotgun (WGS) entry which is preliminary data.</text>
</comment>
<dbReference type="InterPro" id="IPR004843">
    <property type="entry name" value="Calcineurin-like_PHP"/>
</dbReference>
<dbReference type="RefSeq" id="XP_013327358.1">
    <property type="nucleotide sequence ID" value="XM_013471904.1"/>
</dbReference>
<dbReference type="InterPro" id="IPR029052">
    <property type="entry name" value="Metallo-depent_PP-like"/>
</dbReference>
<dbReference type="EMBL" id="LASV01000236">
    <property type="protein sequence ID" value="KKA20746.1"/>
    <property type="molecule type" value="Genomic_DNA"/>
</dbReference>
<proteinExistence type="predicted"/>
<sequence>TLKLGRTKRQLKLDRQQSKSTCRPDFIGLMTVQTSTYCPSHNTAADVHIPTLGFRPKMTRRIVRTGIQLGILAFLAFLLVLFLDNRFRVLPAAVHSHLPTHYPGFVVTDVTIATCSALNIFSSCTLDPAVWHKVDKDLYLGSSWTSGAYLHFQRKREEELLENDKVVVDLRVSRLNPAGAAAKDGTKQAEEWESRPGGIWLKRSAERHASDSEQVLTSVDVLFGADAVDPRPQWELKSTPLLLDSRSEAQEARLTIRRGVPPKIKKPVPRINENGRFKIMQAADLHLSTGLGKCRDPVPEELVPGQGCDADPRTLDFVERLLDEEKPDLVVLTGDQVNGETARDAQSALFKFVKPLVDRKIPYAAIFGNHDDEGNLSREELMAIMEELPYSLSSAGPEEVDGVGNYIVEVLGQSSSTHSALTLYLLDTHSYSPDERQFRGYDWLKPSQIRWFKNKAQSLRKKHEQYTHMHMNMAFIHIPLPEYRNSDNYWRGNWSEAPTAPGFNSGFKDALVEENVLFVSCGHDHVNDYCMLEKDDKGKPNLWMCYGGAAGFGGYGGYGGYVRRMRFFELDMGPGRVVTYKRLEWGDTESRVDEMMIVDGAAVKGVGESQGGSH</sequence>
<dbReference type="Proteomes" id="UP000053958">
    <property type="component" value="Unassembled WGS sequence"/>
</dbReference>
<evidence type="ECO:0000256" key="1">
    <source>
        <dbReference type="SAM" id="Phobius"/>
    </source>
</evidence>
<keyword evidence="1" id="KW-0472">Membrane</keyword>
<accession>A0A0F4YSC9</accession>
<evidence type="ECO:0000313" key="4">
    <source>
        <dbReference type="Proteomes" id="UP000053958"/>
    </source>
</evidence>
<dbReference type="GeneID" id="25317589"/>
<dbReference type="CDD" id="cd07383">
    <property type="entry name" value="MPP_Dcr2"/>
    <property type="match status" value="1"/>
</dbReference>
<dbReference type="STRING" id="1408163.A0A0F4YSC9"/>
<name>A0A0F4YSC9_RASE3</name>
<keyword evidence="1" id="KW-1133">Transmembrane helix</keyword>
<feature type="non-terminal residue" evidence="3">
    <location>
        <position position="1"/>
    </location>
</feature>
<dbReference type="PANTHER" id="PTHR32440">
    <property type="entry name" value="PHOSPHATASE DCR2-RELATED-RELATED"/>
    <property type="match status" value="1"/>
</dbReference>
<reference evidence="3 4" key="1">
    <citation type="submission" date="2015-04" db="EMBL/GenBank/DDBJ databases">
        <authorList>
            <person name="Heijne W.H."/>
            <person name="Fedorova N.D."/>
            <person name="Nierman W.C."/>
            <person name="Vollebregt A.W."/>
            <person name="Zhao Z."/>
            <person name="Wu L."/>
            <person name="Kumar M."/>
            <person name="Stam H."/>
            <person name="van den Berg M.A."/>
            <person name="Pel H.J."/>
        </authorList>
    </citation>
    <scope>NUCLEOTIDE SEQUENCE [LARGE SCALE GENOMIC DNA]</scope>
    <source>
        <strain evidence="3 4">CBS 393.64</strain>
    </source>
</reference>
<feature type="transmembrane region" description="Helical" evidence="1">
    <location>
        <begin position="62"/>
        <end position="83"/>
    </location>
</feature>
<evidence type="ECO:0000259" key="2">
    <source>
        <dbReference type="Pfam" id="PF00149"/>
    </source>
</evidence>
<keyword evidence="4" id="KW-1185">Reference proteome</keyword>